<dbReference type="OrthoDB" id="103403at2"/>
<feature type="transmembrane region" description="Helical" evidence="5">
    <location>
        <begin position="164"/>
        <end position="186"/>
    </location>
</feature>
<evidence type="ECO:0000313" key="6">
    <source>
        <dbReference type="EMBL" id="RDB61671.1"/>
    </source>
</evidence>
<feature type="transmembrane region" description="Helical" evidence="5">
    <location>
        <begin position="42"/>
        <end position="61"/>
    </location>
</feature>
<keyword evidence="7" id="KW-1185">Reference proteome</keyword>
<proteinExistence type="predicted"/>
<feature type="transmembrane region" description="Helical" evidence="5">
    <location>
        <begin position="319"/>
        <end position="340"/>
    </location>
</feature>
<evidence type="ECO:0000256" key="2">
    <source>
        <dbReference type="ARBA" id="ARBA00022692"/>
    </source>
</evidence>
<dbReference type="InterPro" id="IPR052556">
    <property type="entry name" value="PolySynth_Transporter"/>
</dbReference>
<name>A0A369LQ31_9ACTN</name>
<feature type="transmembrane region" description="Helical" evidence="5">
    <location>
        <begin position="247"/>
        <end position="270"/>
    </location>
</feature>
<dbReference type="EMBL" id="PPTS01000012">
    <property type="protein sequence ID" value="RDB61671.1"/>
    <property type="molecule type" value="Genomic_DNA"/>
</dbReference>
<sequence length="479" mass="53313">MSPSIKKNFAFSLAYEVLAFAIPLITAPYLSRILGPDGIGAYSYSYNVAYYFGMFATLGMLRYGTRSIASVRDLQATKDQLFWELFFTQLLTAGFALALYLVYLFLFGDSLSAIWILYILSTALDVTWLFRGEEDFKITVVRNSVIKCLTAFCIFVFIKGRDDVWLYVAIMSLGYFISQVLLWPYVKKHIASFHIPKFCKLIRHLKPSVILFVPLIATSVYRVLDKILIGLLSSSAQLGFFDCADKIIMVPLGVISALGAVVLPRMSYLISTGEERKGVKFIRSTMSFSMIIAICLMFGLIATGDLFAVVYFGDNYTETGYLLVVMSVTVPMIAWASVIREQYLIPKRLDKQYISSVAVGAVFNIMLNLWAIPRWNARGAALVTIATELLVCVMLTASARKYLDIKQYVSDSLPYLGIGVLMCISVKVLARVLSIGKVSPPLLLVLEIIFGLIVFGALLAVLARHSTSHRAIIGSLIKK</sequence>
<dbReference type="PANTHER" id="PTHR43424">
    <property type="entry name" value="LOCUS PUTATIVE PROTEIN 1-RELATED"/>
    <property type="match status" value="1"/>
</dbReference>
<feature type="transmembrane region" description="Helical" evidence="5">
    <location>
        <begin position="412"/>
        <end position="430"/>
    </location>
</feature>
<dbReference type="GO" id="GO:0016020">
    <property type="term" value="C:membrane"/>
    <property type="evidence" value="ECO:0007669"/>
    <property type="project" value="UniProtKB-SubCell"/>
</dbReference>
<feature type="transmembrane region" description="Helical" evidence="5">
    <location>
        <begin position="112"/>
        <end position="130"/>
    </location>
</feature>
<dbReference type="RefSeq" id="WP_041238675.1">
    <property type="nucleotide sequence ID" value="NZ_CABMMS010000012.1"/>
</dbReference>
<evidence type="ECO:0000313" key="7">
    <source>
        <dbReference type="Proteomes" id="UP000254000"/>
    </source>
</evidence>
<organism evidence="6 7">
    <name type="scientific">Gordonibacter pamelaeae</name>
    <dbReference type="NCBI Taxonomy" id="471189"/>
    <lineage>
        <taxon>Bacteria</taxon>
        <taxon>Bacillati</taxon>
        <taxon>Actinomycetota</taxon>
        <taxon>Coriobacteriia</taxon>
        <taxon>Eggerthellales</taxon>
        <taxon>Eggerthellaceae</taxon>
        <taxon>Gordonibacter</taxon>
    </lineage>
</organism>
<evidence type="ECO:0000256" key="3">
    <source>
        <dbReference type="ARBA" id="ARBA00022989"/>
    </source>
</evidence>
<keyword evidence="2 5" id="KW-0812">Transmembrane</keyword>
<dbReference type="Pfam" id="PF01943">
    <property type="entry name" value="Polysacc_synt"/>
    <property type="match status" value="1"/>
</dbReference>
<evidence type="ECO:0000256" key="4">
    <source>
        <dbReference type="ARBA" id="ARBA00023136"/>
    </source>
</evidence>
<dbReference type="InterPro" id="IPR002797">
    <property type="entry name" value="Polysacc_synth"/>
</dbReference>
<feature type="transmembrane region" description="Helical" evidence="5">
    <location>
        <begin position="12"/>
        <end position="30"/>
    </location>
</feature>
<dbReference type="PANTHER" id="PTHR43424:SF1">
    <property type="entry name" value="LOCUS PUTATIVE PROTEIN 1-RELATED"/>
    <property type="match status" value="1"/>
</dbReference>
<dbReference type="Proteomes" id="UP000254000">
    <property type="component" value="Unassembled WGS sequence"/>
</dbReference>
<reference evidence="6 7" key="1">
    <citation type="journal article" date="2018" name="Elife">
        <title>Discovery and characterization of a prevalent human gut bacterial enzyme sufficient for the inactivation of a family of plant toxins.</title>
        <authorList>
            <person name="Koppel N."/>
            <person name="Bisanz J.E."/>
            <person name="Pandelia M.E."/>
            <person name="Turnbaugh P.J."/>
            <person name="Balskus E.P."/>
        </authorList>
    </citation>
    <scope>NUCLEOTIDE SEQUENCE [LARGE SCALE GENOMIC DNA]</scope>
    <source>
        <strain evidence="6 7">3C</strain>
    </source>
</reference>
<feature type="transmembrane region" description="Helical" evidence="5">
    <location>
        <begin position="379"/>
        <end position="400"/>
    </location>
</feature>
<dbReference type="AlphaFoldDB" id="A0A369LQ31"/>
<comment type="subcellular location">
    <subcellularLocation>
        <location evidence="1">Membrane</location>
        <topology evidence="1">Multi-pass membrane protein</topology>
    </subcellularLocation>
</comment>
<feature type="transmembrane region" description="Helical" evidence="5">
    <location>
        <begin position="139"/>
        <end position="158"/>
    </location>
</feature>
<keyword evidence="3 5" id="KW-1133">Transmembrane helix</keyword>
<feature type="transmembrane region" description="Helical" evidence="5">
    <location>
        <begin position="81"/>
        <end position="106"/>
    </location>
</feature>
<protein>
    <submittedName>
        <fullName evidence="6">Flippase</fullName>
    </submittedName>
</protein>
<gene>
    <name evidence="6" type="ORF">C1877_14530</name>
</gene>
<evidence type="ECO:0000256" key="5">
    <source>
        <dbReference type="SAM" id="Phobius"/>
    </source>
</evidence>
<accession>A0A369LQ31</accession>
<feature type="transmembrane region" description="Helical" evidence="5">
    <location>
        <begin position="291"/>
        <end position="313"/>
    </location>
</feature>
<feature type="transmembrane region" description="Helical" evidence="5">
    <location>
        <begin position="352"/>
        <end position="373"/>
    </location>
</feature>
<feature type="transmembrane region" description="Helical" evidence="5">
    <location>
        <begin position="442"/>
        <end position="463"/>
    </location>
</feature>
<feature type="transmembrane region" description="Helical" evidence="5">
    <location>
        <begin position="207"/>
        <end position="224"/>
    </location>
</feature>
<evidence type="ECO:0000256" key="1">
    <source>
        <dbReference type="ARBA" id="ARBA00004141"/>
    </source>
</evidence>
<keyword evidence="4 5" id="KW-0472">Membrane</keyword>
<comment type="caution">
    <text evidence="6">The sequence shown here is derived from an EMBL/GenBank/DDBJ whole genome shotgun (WGS) entry which is preliminary data.</text>
</comment>
<dbReference type="GeneID" id="97353141"/>